<dbReference type="PROSITE" id="PS51263">
    <property type="entry name" value="ADF_H"/>
    <property type="match status" value="1"/>
</dbReference>
<name>A0A0N1H141_9EURO</name>
<evidence type="ECO:0000256" key="4">
    <source>
        <dbReference type="ARBA" id="ARBA00023203"/>
    </source>
</evidence>
<accession>A0A0N1H141</accession>
<keyword evidence="4" id="KW-0009">Actin-binding</keyword>
<evidence type="ECO:0000256" key="3">
    <source>
        <dbReference type="ARBA" id="ARBA00015630"/>
    </source>
</evidence>
<dbReference type="OrthoDB" id="10249245at2759"/>
<comment type="subcellular location">
    <subcellularLocation>
        <location evidence="1">Nucleus matrix</location>
    </subcellularLocation>
</comment>
<evidence type="ECO:0000313" key="9">
    <source>
        <dbReference type="EMBL" id="KPI34353.1"/>
    </source>
</evidence>
<reference evidence="9 10" key="1">
    <citation type="submission" date="2015-06" db="EMBL/GenBank/DDBJ databases">
        <title>Draft genome of the ant-associated black yeast Phialophora attae CBS 131958.</title>
        <authorList>
            <person name="Moreno L.F."/>
            <person name="Stielow B.J."/>
            <person name="de Hoog S."/>
            <person name="Vicente V.A."/>
            <person name="Weiss V.A."/>
            <person name="de Vries M."/>
            <person name="Cruz L.M."/>
            <person name="Souza E.M."/>
        </authorList>
    </citation>
    <scope>NUCLEOTIDE SEQUENCE [LARGE SCALE GENOMIC DNA]</scope>
    <source>
        <strain evidence="9 10">CBS 131958</strain>
    </source>
</reference>
<keyword evidence="7" id="KW-0732">Signal</keyword>
<dbReference type="GeneID" id="28731759"/>
<feature type="domain" description="ADF-H" evidence="8">
    <location>
        <begin position="451"/>
        <end position="594"/>
    </location>
</feature>
<feature type="region of interest" description="Disordered" evidence="6">
    <location>
        <begin position="76"/>
        <end position="113"/>
    </location>
</feature>
<dbReference type="VEuPathDB" id="FungiDB:AB675_11063"/>
<dbReference type="PANTHER" id="PTHR11913">
    <property type="entry name" value="COFILIN-RELATED"/>
    <property type="match status" value="1"/>
</dbReference>
<evidence type="ECO:0000256" key="5">
    <source>
        <dbReference type="ARBA" id="ARBA00032427"/>
    </source>
</evidence>
<feature type="region of interest" description="Disordered" evidence="6">
    <location>
        <begin position="182"/>
        <end position="431"/>
    </location>
</feature>
<comment type="similarity">
    <text evidence="2">Belongs to the actin-binding proteins ADF family.</text>
</comment>
<feature type="region of interest" description="Disordered" evidence="6">
    <location>
        <begin position="138"/>
        <end position="163"/>
    </location>
</feature>
<dbReference type="STRING" id="1664694.A0A0N1H141"/>
<evidence type="ECO:0000256" key="1">
    <source>
        <dbReference type="ARBA" id="ARBA00004109"/>
    </source>
</evidence>
<feature type="chain" id="PRO_5005872974" description="Cofilin" evidence="7">
    <location>
        <begin position="30"/>
        <end position="600"/>
    </location>
</feature>
<dbReference type="CDD" id="cd11286">
    <property type="entry name" value="ADF_cofilin_like"/>
    <property type="match status" value="1"/>
</dbReference>
<dbReference type="Gene3D" id="3.40.20.10">
    <property type="entry name" value="Severin"/>
    <property type="match status" value="1"/>
</dbReference>
<dbReference type="InterPro" id="IPR002108">
    <property type="entry name" value="ADF-H"/>
</dbReference>
<dbReference type="EMBL" id="LFJN01000064">
    <property type="protein sequence ID" value="KPI34353.1"/>
    <property type="molecule type" value="Genomic_DNA"/>
</dbReference>
<evidence type="ECO:0000259" key="8">
    <source>
        <dbReference type="PROSITE" id="PS51263"/>
    </source>
</evidence>
<dbReference type="SMART" id="SM00102">
    <property type="entry name" value="ADF"/>
    <property type="match status" value="1"/>
</dbReference>
<dbReference type="InterPro" id="IPR017904">
    <property type="entry name" value="ADF/Cofilin"/>
</dbReference>
<dbReference type="GO" id="GO:0003779">
    <property type="term" value="F:actin binding"/>
    <property type="evidence" value="ECO:0007669"/>
    <property type="project" value="UniProtKB-KW"/>
</dbReference>
<comment type="caution">
    <text evidence="9">The sequence shown here is derived from an EMBL/GenBank/DDBJ whole genome shotgun (WGS) entry which is preliminary data.</text>
</comment>
<feature type="compositionally biased region" description="Polar residues" evidence="6">
    <location>
        <begin position="328"/>
        <end position="337"/>
    </location>
</feature>
<evidence type="ECO:0000256" key="2">
    <source>
        <dbReference type="ARBA" id="ARBA00006844"/>
    </source>
</evidence>
<dbReference type="Proteomes" id="UP000038010">
    <property type="component" value="Unassembled WGS sequence"/>
</dbReference>
<dbReference type="GO" id="GO:0030042">
    <property type="term" value="P:actin filament depolymerization"/>
    <property type="evidence" value="ECO:0007669"/>
    <property type="project" value="InterPro"/>
</dbReference>
<gene>
    <name evidence="9" type="ORF">AB675_11063</name>
</gene>
<keyword evidence="10" id="KW-1185">Reference proteome</keyword>
<organism evidence="9 10">
    <name type="scientific">Cyphellophora attinorum</name>
    <dbReference type="NCBI Taxonomy" id="1664694"/>
    <lineage>
        <taxon>Eukaryota</taxon>
        <taxon>Fungi</taxon>
        <taxon>Dikarya</taxon>
        <taxon>Ascomycota</taxon>
        <taxon>Pezizomycotina</taxon>
        <taxon>Eurotiomycetes</taxon>
        <taxon>Chaetothyriomycetidae</taxon>
        <taxon>Chaetothyriales</taxon>
        <taxon>Cyphellophoraceae</taxon>
        <taxon>Cyphellophora</taxon>
    </lineage>
</organism>
<dbReference type="AlphaFoldDB" id="A0A0N1H141"/>
<dbReference type="GO" id="GO:0016363">
    <property type="term" value="C:nuclear matrix"/>
    <property type="evidence" value="ECO:0007669"/>
    <property type="project" value="UniProtKB-SubCell"/>
</dbReference>
<feature type="signal peptide" evidence="7">
    <location>
        <begin position="1"/>
        <end position="29"/>
    </location>
</feature>
<dbReference type="InterPro" id="IPR029006">
    <property type="entry name" value="ADF-H/Gelsolin-like_dom_sf"/>
</dbReference>
<evidence type="ECO:0000256" key="7">
    <source>
        <dbReference type="SAM" id="SignalP"/>
    </source>
</evidence>
<protein>
    <recommendedName>
        <fullName evidence="3">Cofilin</fullName>
    </recommendedName>
    <alternativeName>
        <fullName evidence="5">Actin-depolymerizing factor 1</fullName>
    </alternativeName>
</protein>
<sequence length="600" mass="66486">MPRQPRQPRPADFWVGIHQELLLLEVVLAKLAPDVLTALNKEVIAQMVGEGKLNEASVRSKLAQIRQRGLEIISNYETRQRAGNENERQAEQDDNRRTAGEDEASARGSDNEAFHNTNINQVAAAGSQAHVPKLRRRKSRNLPPPVHSTPHPHSNQNTASNHDGIHQSTAAQLQDRMVTLSLTPRQKSPGSAAKKRINDQLSTQAKANPKISPSDRSPPGPDGDSSQKKRRRGANEYGSHDERPSSPSPRNVEIMDANRISQGEEEMQRPQSVKRVKVEPNIDPESLDYMSSMPDAPWSGGPKKTGPGSAQEPYTLTDGDSDADEPGTPSQSHFTQSSEKKSAATKAHPPSQRRSTSDRSGTGTSSERRWDPVPMRKTAKPRVQPAHKAYTGWNPVNQPKSSKKSSKQRVPSGKLHTRAAPYPNDRLGGGQIIREVSITKSEAERNRGYPSDEVNCQPRVRFRIQRPQTQGRRGGPKYIIYKISDDQKEIVVDEIGSESDYDAFREKLISKKESSGKDRPSYAIYDVEFELEGGEGKRSKIAFITYINQDATGSRMVYASSRETLKNALNGIAMNWQANDKGELEWADLLKEASKGKGTV</sequence>
<evidence type="ECO:0000313" key="10">
    <source>
        <dbReference type="Proteomes" id="UP000038010"/>
    </source>
</evidence>
<dbReference type="SUPFAM" id="SSF55753">
    <property type="entry name" value="Actin depolymerizing proteins"/>
    <property type="match status" value="1"/>
</dbReference>
<feature type="compositionally biased region" description="Basic and acidic residues" evidence="6">
    <location>
        <begin position="78"/>
        <end position="100"/>
    </location>
</feature>
<dbReference type="GO" id="GO:0015629">
    <property type="term" value="C:actin cytoskeleton"/>
    <property type="evidence" value="ECO:0007669"/>
    <property type="project" value="InterPro"/>
</dbReference>
<dbReference type="RefSeq" id="XP_017994316.1">
    <property type="nucleotide sequence ID" value="XM_018139879.1"/>
</dbReference>
<dbReference type="Pfam" id="PF00241">
    <property type="entry name" value="Cofilin_ADF"/>
    <property type="match status" value="1"/>
</dbReference>
<evidence type="ECO:0000256" key="6">
    <source>
        <dbReference type="SAM" id="MobiDB-lite"/>
    </source>
</evidence>
<proteinExistence type="inferred from homology"/>